<feature type="region of interest" description="Disordered" evidence="1">
    <location>
        <begin position="18"/>
        <end position="40"/>
    </location>
</feature>
<keyword evidence="3" id="KW-1185">Reference proteome</keyword>
<name>A0A2T7NE95_POMCA</name>
<evidence type="ECO:0000313" key="3">
    <source>
        <dbReference type="Proteomes" id="UP000245119"/>
    </source>
</evidence>
<accession>A0A2T7NE95</accession>
<evidence type="ECO:0000256" key="1">
    <source>
        <dbReference type="SAM" id="MobiDB-lite"/>
    </source>
</evidence>
<comment type="caution">
    <text evidence="2">The sequence shown here is derived from an EMBL/GenBank/DDBJ whole genome shotgun (WGS) entry which is preliminary data.</text>
</comment>
<reference evidence="2 3" key="1">
    <citation type="submission" date="2018-04" db="EMBL/GenBank/DDBJ databases">
        <title>The genome of golden apple snail Pomacea canaliculata provides insight into stress tolerance and invasive adaptation.</title>
        <authorList>
            <person name="Liu C."/>
            <person name="Liu B."/>
            <person name="Ren Y."/>
            <person name="Zhang Y."/>
            <person name="Wang H."/>
            <person name="Li S."/>
            <person name="Jiang F."/>
            <person name="Yin L."/>
            <person name="Zhang G."/>
            <person name="Qian W."/>
            <person name="Fan W."/>
        </authorList>
    </citation>
    <scope>NUCLEOTIDE SEQUENCE [LARGE SCALE GENOMIC DNA]</scope>
    <source>
        <strain evidence="2">SZHN2017</strain>
        <tissue evidence="2">Muscle</tissue>
    </source>
</reference>
<evidence type="ECO:0000313" key="2">
    <source>
        <dbReference type="EMBL" id="PVD19489.1"/>
    </source>
</evidence>
<organism evidence="2 3">
    <name type="scientific">Pomacea canaliculata</name>
    <name type="common">Golden apple snail</name>
    <dbReference type="NCBI Taxonomy" id="400727"/>
    <lineage>
        <taxon>Eukaryota</taxon>
        <taxon>Metazoa</taxon>
        <taxon>Spiralia</taxon>
        <taxon>Lophotrochozoa</taxon>
        <taxon>Mollusca</taxon>
        <taxon>Gastropoda</taxon>
        <taxon>Caenogastropoda</taxon>
        <taxon>Architaenioglossa</taxon>
        <taxon>Ampullarioidea</taxon>
        <taxon>Ampullariidae</taxon>
        <taxon>Pomacea</taxon>
    </lineage>
</organism>
<gene>
    <name evidence="2" type="ORF">C0Q70_19978</name>
</gene>
<dbReference type="Proteomes" id="UP000245119">
    <property type="component" value="Linkage Group LG13"/>
</dbReference>
<sequence>MYTVESIGVDSADRVEKRGLDTKCPNRGRHQPRQGFKRDKGSTVVGRMWECVVKQHQTIAGRPILLQTFDRREHCFNACGHLNTRRRSRKFFRWTIENRPFEQDVNEEGELNVFGEGGAQDAKEFEAILFLDDE</sequence>
<proteinExistence type="predicted"/>
<protein>
    <submittedName>
        <fullName evidence="2">Uncharacterized protein</fullName>
    </submittedName>
</protein>
<dbReference type="AlphaFoldDB" id="A0A2T7NE95"/>
<dbReference type="EMBL" id="PZQS01000013">
    <property type="protein sequence ID" value="PVD19489.1"/>
    <property type="molecule type" value="Genomic_DNA"/>
</dbReference>